<dbReference type="GeneID" id="85460743"/>
<protein>
    <submittedName>
        <fullName evidence="2">Uncharacterized protein</fullName>
    </submittedName>
</protein>
<accession>A0AAJ0ERS8</accession>
<organism evidence="2 3">
    <name type="scientific">Colletotrichum godetiae</name>
    <dbReference type="NCBI Taxonomy" id="1209918"/>
    <lineage>
        <taxon>Eukaryota</taxon>
        <taxon>Fungi</taxon>
        <taxon>Dikarya</taxon>
        <taxon>Ascomycota</taxon>
        <taxon>Pezizomycotina</taxon>
        <taxon>Sordariomycetes</taxon>
        <taxon>Hypocreomycetidae</taxon>
        <taxon>Glomerellales</taxon>
        <taxon>Glomerellaceae</taxon>
        <taxon>Colletotrichum</taxon>
        <taxon>Colletotrichum acutatum species complex</taxon>
    </lineage>
</organism>
<reference evidence="2" key="1">
    <citation type="submission" date="2021-06" db="EMBL/GenBank/DDBJ databases">
        <title>Comparative genomics, transcriptomics and evolutionary studies reveal genomic signatures of adaptation to plant cell wall in hemibiotrophic fungi.</title>
        <authorList>
            <consortium name="DOE Joint Genome Institute"/>
            <person name="Baroncelli R."/>
            <person name="Diaz J.F."/>
            <person name="Benocci T."/>
            <person name="Peng M."/>
            <person name="Battaglia E."/>
            <person name="Haridas S."/>
            <person name="Andreopoulos W."/>
            <person name="Labutti K."/>
            <person name="Pangilinan J."/>
            <person name="Floch G.L."/>
            <person name="Makela M.R."/>
            <person name="Henrissat B."/>
            <person name="Grigoriev I.V."/>
            <person name="Crouch J.A."/>
            <person name="De Vries R.P."/>
            <person name="Sukno S.A."/>
            <person name="Thon M.R."/>
        </authorList>
    </citation>
    <scope>NUCLEOTIDE SEQUENCE</scope>
    <source>
        <strain evidence="2">CBS 193.32</strain>
    </source>
</reference>
<keyword evidence="3" id="KW-1185">Reference proteome</keyword>
<evidence type="ECO:0000313" key="3">
    <source>
        <dbReference type="Proteomes" id="UP001224890"/>
    </source>
</evidence>
<name>A0AAJ0ERS8_9PEZI</name>
<proteinExistence type="predicted"/>
<gene>
    <name evidence="2" type="ORF">BDP55DRAFT_681685</name>
</gene>
<dbReference type="Proteomes" id="UP001224890">
    <property type="component" value="Unassembled WGS sequence"/>
</dbReference>
<dbReference type="EMBL" id="JAHMHR010000069">
    <property type="protein sequence ID" value="KAK1658773.1"/>
    <property type="molecule type" value="Genomic_DNA"/>
</dbReference>
<sequence length="125" mass="13836">MRATATRLQQSILRRVVKTYSPLDAVASVQKPAAASVTGADKTPPNNPPRILVSPYVLNQRIGKCLAFGCDAEQTHRAASLLRTINKDWRNLEAAVQGFRDPENSVYTTRLRAGEPSHRPWQVSL</sequence>
<evidence type="ECO:0000256" key="1">
    <source>
        <dbReference type="SAM" id="MobiDB-lite"/>
    </source>
</evidence>
<comment type="caution">
    <text evidence="2">The sequence shown here is derived from an EMBL/GenBank/DDBJ whole genome shotgun (WGS) entry which is preliminary data.</text>
</comment>
<dbReference type="RefSeq" id="XP_060423537.1">
    <property type="nucleotide sequence ID" value="XM_060576217.1"/>
</dbReference>
<evidence type="ECO:0000313" key="2">
    <source>
        <dbReference type="EMBL" id="KAK1658773.1"/>
    </source>
</evidence>
<dbReference type="AlphaFoldDB" id="A0AAJ0ERS8"/>
<feature type="region of interest" description="Disordered" evidence="1">
    <location>
        <begin position="29"/>
        <end position="49"/>
    </location>
</feature>